<dbReference type="SUPFAM" id="SSF51569">
    <property type="entry name" value="Aldolase"/>
    <property type="match status" value="1"/>
</dbReference>
<dbReference type="STRING" id="405948.SACE_4114"/>
<organism evidence="6 7">
    <name type="scientific">Saccharopolyspora erythraea (strain ATCC 11635 / DSM 40517 / JCM 4748 / NBRC 13426 / NCIMB 8594 / NRRL 2338)</name>
    <dbReference type="NCBI Taxonomy" id="405948"/>
    <lineage>
        <taxon>Bacteria</taxon>
        <taxon>Bacillati</taxon>
        <taxon>Actinomycetota</taxon>
        <taxon>Actinomycetes</taxon>
        <taxon>Pseudonocardiales</taxon>
        <taxon>Pseudonocardiaceae</taxon>
        <taxon>Saccharopolyspora</taxon>
    </lineage>
</organism>
<dbReference type="GO" id="GO:0003849">
    <property type="term" value="F:3-deoxy-7-phosphoheptulonate synthase activity"/>
    <property type="evidence" value="ECO:0007669"/>
    <property type="project" value="UniProtKB-EC"/>
</dbReference>
<dbReference type="Pfam" id="PF01474">
    <property type="entry name" value="DAHP_synth_2"/>
    <property type="match status" value="1"/>
</dbReference>
<dbReference type="HOGENOM" id="CLU_026885_0_1_11"/>
<feature type="binding site" evidence="3">
    <location>
        <position position="276"/>
    </location>
    <ligand>
        <name>phosphoenolpyruvate</name>
        <dbReference type="ChEBI" id="CHEBI:58702"/>
    </ligand>
</feature>
<dbReference type="EC" id="2.5.1.54" evidence="4"/>
<dbReference type="eggNOG" id="COG3200">
    <property type="taxonomic scope" value="Bacteria"/>
</dbReference>
<keyword evidence="2 4" id="KW-0808">Transferase</keyword>
<evidence type="ECO:0000256" key="5">
    <source>
        <dbReference type="SAM" id="MobiDB-lite"/>
    </source>
</evidence>
<dbReference type="GO" id="GO:0009423">
    <property type="term" value="P:chorismate biosynthetic process"/>
    <property type="evidence" value="ECO:0007669"/>
    <property type="project" value="UniProtKB-UniPathway"/>
</dbReference>
<comment type="pathway">
    <text evidence="4">Metabolic intermediate biosynthesis; chorismate biosynthesis; chorismate from D-erythrose 4-phosphate and phosphoenolpyruvate: step 1/7.</text>
</comment>
<dbReference type="GO" id="GO:0009073">
    <property type="term" value="P:aromatic amino acid family biosynthetic process"/>
    <property type="evidence" value="ECO:0007669"/>
    <property type="project" value="UniProtKB-KW"/>
</dbReference>
<sequence length="433" mass="47206">MPAAQQPDWPDPVGLRRVVDELRAAPPLVFPSECDRLRSRLAVVARGGGFLLQGGDCAETFDGVSPAQVRAKLRTLAQMALVIGYACAAPVVKVGRIAGQYSKPRSSPTETRDGRTLPSYRGDSVNGPEFGEQARTPDPERLLRMYHSSMATLNVLRAFGGGGRSDLRRVHGWNEEFVSASPSGKHYQRLWEEIGAALGFMRSLGAAPETVGETEFFTSHEALVLEYESALTHGGGRPGEAYDLSGHMVWIGERTRRIDGAHVEFASRIRNPIGIKLSAAAEPDEVLALIDKLDPHREPGRLTLITRMGAQRVRAELPALVEKVTAAGAPVVWVCDPMHGNTFEAANGYKTRRFDDVLDELRGFLEVHRALGTHPGGVHLELTGDDVTECLGGGDDIGPDDLPERYRTACDPRLNRSQALDLAFRLAEMYRGA</sequence>
<keyword evidence="3" id="KW-0464">Manganese</keyword>
<gene>
    <name evidence="6" type="primary">aroH</name>
    <name evidence="6" type="ordered locus">SACE_4114</name>
</gene>
<keyword evidence="4" id="KW-0057">Aromatic amino acid biosynthesis</keyword>
<feature type="binding site" evidence="3">
    <location>
        <begin position="253"/>
        <end position="254"/>
    </location>
    <ligand>
        <name>phosphoenolpyruvate</name>
        <dbReference type="ChEBI" id="CHEBI:58702"/>
    </ligand>
</feature>
<evidence type="ECO:0000256" key="4">
    <source>
        <dbReference type="RuleBase" id="RU363071"/>
    </source>
</evidence>
<dbReference type="Proteomes" id="UP000006728">
    <property type="component" value="Chromosome"/>
</dbReference>
<dbReference type="Gene3D" id="3.20.20.70">
    <property type="entry name" value="Aldolase class I"/>
    <property type="match status" value="1"/>
</dbReference>
<feature type="binding site" evidence="3">
    <location>
        <position position="411"/>
    </location>
    <ligand>
        <name>Mn(2+)</name>
        <dbReference type="ChEBI" id="CHEBI:29035"/>
    </ligand>
</feature>
<keyword evidence="7" id="KW-1185">Reference proteome</keyword>
<accession>A4FH59</accession>
<dbReference type="InterPro" id="IPR013785">
    <property type="entry name" value="Aldolase_TIM"/>
</dbReference>
<evidence type="ECO:0000256" key="3">
    <source>
        <dbReference type="PIRSR" id="PIRSR602480-1"/>
    </source>
</evidence>
<dbReference type="NCBIfam" id="TIGR01358">
    <property type="entry name" value="DAHP_synth_II"/>
    <property type="match status" value="1"/>
</dbReference>
<evidence type="ECO:0000256" key="2">
    <source>
        <dbReference type="ARBA" id="ARBA00022679"/>
    </source>
</evidence>
<dbReference type="GO" id="GO:0008652">
    <property type="term" value="P:amino acid biosynthetic process"/>
    <property type="evidence" value="ECO:0007669"/>
    <property type="project" value="UniProtKB-KW"/>
</dbReference>
<dbReference type="EMBL" id="AM420293">
    <property type="protein sequence ID" value="CAM03384.1"/>
    <property type="molecule type" value="Genomic_DNA"/>
</dbReference>
<dbReference type="KEGG" id="sen:SACE_4114"/>
<feature type="binding site" evidence="3">
    <location>
        <position position="57"/>
    </location>
    <ligand>
        <name>Mn(2+)</name>
        <dbReference type="ChEBI" id="CHEBI:29035"/>
    </ligand>
</feature>
<dbReference type="SMR" id="A4FH59"/>
<dbReference type="PANTHER" id="PTHR21337">
    <property type="entry name" value="PHOSPHO-2-DEHYDRO-3-DEOXYHEPTONATE ALDOLASE 1, 2"/>
    <property type="match status" value="1"/>
</dbReference>
<evidence type="ECO:0000313" key="6">
    <source>
        <dbReference type="EMBL" id="CAM03384.1"/>
    </source>
</evidence>
<feature type="binding site" evidence="3">
    <location>
        <position position="96"/>
    </location>
    <ligand>
        <name>phosphoenolpyruvate</name>
        <dbReference type="ChEBI" id="CHEBI:58702"/>
    </ligand>
</feature>
<keyword evidence="3" id="KW-0104">Cadmium</keyword>
<proteinExistence type="inferred from homology"/>
<reference evidence="6 7" key="1">
    <citation type="journal article" date="2007" name="Nat. Biotechnol.">
        <title>Complete genome sequence of the erythromycin-producing bacterium Saccharopolyspora erythraea NRRL23338.</title>
        <authorList>
            <person name="Oliynyk M."/>
            <person name="Samborskyy M."/>
            <person name="Lester J.B."/>
            <person name="Mironenko T."/>
            <person name="Scott N."/>
            <person name="Dickens S."/>
            <person name="Haydock S.F."/>
            <person name="Leadlay P.F."/>
        </authorList>
    </citation>
    <scope>NUCLEOTIDE SEQUENCE [LARGE SCALE GENOMIC DNA]</scope>
    <source>
        <strain evidence="7">ATCC 11635 / DSM 40517 / JCM 4748 / NBRC 13426 / NCIMB 8594 / NRRL 2338</strain>
    </source>
</reference>
<keyword evidence="3" id="KW-0170">Cobalt</keyword>
<evidence type="ECO:0000313" key="7">
    <source>
        <dbReference type="Proteomes" id="UP000006728"/>
    </source>
</evidence>
<dbReference type="PANTHER" id="PTHR21337:SF0">
    <property type="entry name" value="PHOSPHO-2-DEHYDRO-3-DEOXYHEPTONATE ALDOLASE"/>
    <property type="match status" value="1"/>
</dbReference>
<feature type="region of interest" description="Disordered" evidence="5">
    <location>
        <begin position="101"/>
        <end position="136"/>
    </location>
</feature>
<name>A4FH59_SACEN</name>
<feature type="binding site" evidence="3">
    <location>
        <position position="307"/>
    </location>
    <ligand>
        <name>phosphoenolpyruvate</name>
        <dbReference type="ChEBI" id="CHEBI:58702"/>
    </ligand>
</feature>
<dbReference type="InterPro" id="IPR002480">
    <property type="entry name" value="DAHP_synth_2"/>
</dbReference>
<comment type="cofactor">
    <cofactor evidence="3">
        <name>Mn(2+)</name>
        <dbReference type="ChEBI" id="CHEBI:29035"/>
    </cofactor>
    <cofactor evidence="3">
        <name>Co(2+)</name>
        <dbReference type="ChEBI" id="CHEBI:48828"/>
    </cofactor>
    <cofactor evidence="3">
        <name>Cd(2+)</name>
        <dbReference type="ChEBI" id="CHEBI:48775"/>
    </cofactor>
    <text evidence="3">Binds 1 divalent cation per subunit. The enzyme is active with manganese, cobalt or cadmium ions.</text>
</comment>
<feature type="binding site" evidence="3">
    <location>
        <position position="339"/>
    </location>
    <ligand>
        <name>Mn(2+)</name>
        <dbReference type="ChEBI" id="CHEBI:29035"/>
    </ligand>
</feature>
<dbReference type="AlphaFoldDB" id="A4FH59"/>
<comment type="catalytic activity">
    <reaction evidence="4">
        <text>D-erythrose 4-phosphate + phosphoenolpyruvate + H2O = 7-phospho-2-dehydro-3-deoxy-D-arabino-heptonate + phosphate</text>
        <dbReference type="Rhea" id="RHEA:14717"/>
        <dbReference type="ChEBI" id="CHEBI:15377"/>
        <dbReference type="ChEBI" id="CHEBI:16897"/>
        <dbReference type="ChEBI" id="CHEBI:43474"/>
        <dbReference type="ChEBI" id="CHEBI:58394"/>
        <dbReference type="ChEBI" id="CHEBI:58702"/>
        <dbReference type="EC" id="2.5.1.54"/>
    </reaction>
</comment>
<feature type="binding site" evidence="3">
    <location>
        <position position="381"/>
    </location>
    <ligand>
        <name>Mn(2+)</name>
        <dbReference type="ChEBI" id="CHEBI:29035"/>
    </ligand>
</feature>
<evidence type="ECO:0000256" key="1">
    <source>
        <dbReference type="ARBA" id="ARBA00008911"/>
    </source>
</evidence>
<keyword evidence="4" id="KW-0028">Amino-acid biosynthesis</keyword>
<protein>
    <recommendedName>
        <fullName evidence="4">Phospho-2-dehydro-3-deoxyheptonate aldolase</fullName>
        <ecNumber evidence="4">2.5.1.54</ecNumber>
    </recommendedName>
</protein>
<dbReference type="UniPathway" id="UPA00053">
    <property type="reaction ID" value="UER00084"/>
</dbReference>
<comment type="similarity">
    <text evidence="1 4">Belongs to the class-II DAHP synthase family.</text>
</comment>